<comment type="caution">
    <text evidence="2">The sequence shown here is derived from an EMBL/GenBank/DDBJ whole genome shotgun (WGS) entry which is preliminary data.</text>
</comment>
<sequence length="404" mass="45400">MEGMLWGVAAMVIKDAVKQPYLKGRDYERNVRQVYRDIDNLKITMDHVKVNCQDEDLEHGPYAPFIKRAERQLKDAYRTLKKSYPRKAGLSFLAQYASTPGAEMHLLDIGKEANQTARGLGDLLSEIRFSKIGGKPADDQSPPQDSNSGSASSPQERVPSRSVYDMAVYEHAVSDDSSTGSEQSSLFDRDRDLIRPLSGHSPSSSHSSHPRKRSNSSRRTRSQSTNGDRKALPSSPFTKPQRLDVILEGGAEREHALDNLQISIDNVLDSVDEEHEGEAMEQMEHALAEVLRIQKAQGFAGSEFDEDLGDAVEDLDESMKSLLGAKSEKEKKYSLKRLSHALEDVDHALAERQKYKERVAERRLKQLAAGPADRDMPTQKPTRGKLRRQNTGTDKKSRRYSMYK</sequence>
<feature type="region of interest" description="Disordered" evidence="1">
    <location>
        <begin position="132"/>
        <end position="160"/>
    </location>
</feature>
<reference evidence="2" key="1">
    <citation type="submission" date="2022-10" db="EMBL/GenBank/DDBJ databases">
        <title>Tapping the CABI collections for fungal endophytes: first genome assemblies for Collariella, Neodidymelliopsis, Ascochyta clinopodiicola, Didymella pomorum, Didymosphaeria variabile, Neocosmospora piperis and Neocucurbitaria cava.</title>
        <authorList>
            <person name="Hill R."/>
        </authorList>
    </citation>
    <scope>NUCLEOTIDE SEQUENCE</scope>
    <source>
        <strain evidence="2">IMI 355082</strain>
    </source>
</reference>
<feature type="compositionally biased region" description="Basic residues" evidence="1">
    <location>
        <begin position="208"/>
        <end position="221"/>
    </location>
</feature>
<accession>A0A9W9CZA0</accession>
<dbReference type="EMBL" id="JAPEVB010000002">
    <property type="protein sequence ID" value="KAJ4394885.1"/>
    <property type="molecule type" value="Genomic_DNA"/>
</dbReference>
<organism evidence="2 3">
    <name type="scientific">Gnomoniopsis smithogilvyi</name>
    <dbReference type="NCBI Taxonomy" id="1191159"/>
    <lineage>
        <taxon>Eukaryota</taxon>
        <taxon>Fungi</taxon>
        <taxon>Dikarya</taxon>
        <taxon>Ascomycota</taxon>
        <taxon>Pezizomycotina</taxon>
        <taxon>Sordariomycetes</taxon>
        <taxon>Sordariomycetidae</taxon>
        <taxon>Diaporthales</taxon>
        <taxon>Gnomoniaceae</taxon>
        <taxon>Gnomoniopsis</taxon>
    </lineage>
</organism>
<feature type="region of interest" description="Disordered" evidence="1">
    <location>
        <begin position="193"/>
        <end position="241"/>
    </location>
</feature>
<protein>
    <submittedName>
        <fullName evidence="2">Uncharacterized protein</fullName>
    </submittedName>
</protein>
<proteinExistence type="predicted"/>
<dbReference type="AlphaFoldDB" id="A0A9W9CZA0"/>
<evidence type="ECO:0000313" key="2">
    <source>
        <dbReference type="EMBL" id="KAJ4394885.1"/>
    </source>
</evidence>
<keyword evidence="3" id="KW-1185">Reference proteome</keyword>
<evidence type="ECO:0000256" key="1">
    <source>
        <dbReference type="SAM" id="MobiDB-lite"/>
    </source>
</evidence>
<name>A0A9W9CZA0_9PEZI</name>
<dbReference type="OrthoDB" id="5227998at2759"/>
<feature type="region of interest" description="Disordered" evidence="1">
    <location>
        <begin position="365"/>
        <end position="404"/>
    </location>
</feature>
<gene>
    <name evidence="2" type="ORF">N0V93_004105</name>
</gene>
<feature type="compositionally biased region" description="Low complexity" evidence="1">
    <location>
        <begin position="195"/>
        <end position="207"/>
    </location>
</feature>
<dbReference type="Proteomes" id="UP001140453">
    <property type="component" value="Unassembled WGS sequence"/>
</dbReference>
<feature type="compositionally biased region" description="Polar residues" evidence="1">
    <location>
        <begin position="141"/>
        <end position="155"/>
    </location>
</feature>
<evidence type="ECO:0000313" key="3">
    <source>
        <dbReference type="Proteomes" id="UP001140453"/>
    </source>
</evidence>